<keyword evidence="1" id="KW-0812">Transmembrane</keyword>
<keyword evidence="1" id="KW-1133">Transmembrane helix</keyword>
<dbReference type="EMBL" id="JBHTIU010000022">
    <property type="protein sequence ID" value="MFD0868736.1"/>
    <property type="molecule type" value="Genomic_DNA"/>
</dbReference>
<dbReference type="RefSeq" id="WP_144938039.1">
    <property type="nucleotide sequence ID" value="NZ_JBHTIU010000022.1"/>
</dbReference>
<feature type="transmembrane region" description="Helical" evidence="1">
    <location>
        <begin position="68"/>
        <end position="86"/>
    </location>
</feature>
<keyword evidence="3" id="KW-1185">Reference proteome</keyword>
<proteinExistence type="predicted"/>
<keyword evidence="1" id="KW-0472">Membrane</keyword>
<gene>
    <name evidence="2" type="ORF">ACFQ03_06205</name>
</gene>
<reference evidence="3" key="1">
    <citation type="journal article" date="2019" name="Int. J. Syst. Evol. Microbiol.">
        <title>The Global Catalogue of Microorganisms (GCM) 10K type strain sequencing project: providing services to taxonomists for standard genome sequencing and annotation.</title>
        <authorList>
            <consortium name="The Broad Institute Genomics Platform"/>
            <consortium name="The Broad Institute Genome Sequencing Center for Infectious Disease"/>
            <person name="Wu L."/>
            <person name="Ma J."/>
        </authorList>
    </citation>
    <scope>NUCLEOTIDE SEQUENCE [LARGE SCALE GENOMIC DNA]</scope>
    <source>
        <strain evidence="3">CCUG 57263</strain>
    </source>
</reference>
<comment type="caution">
    <text evidence="2">The sequence shown here is derived from an EMBL/GenBank/DDBJ whole genome shotgun (WGS) entry which is preliminary data.</text>
</comment>
<evidence type="ECO:0000256" key="1">
    <source>
        <dbReference type="SAM" id="Phobius"/>
    </source>
</evidence>
<organism evidence="2 3">
    <name type="scientific">Paenibacillus residui</name>
    <dbReference type="NCBI Taxonomy" id="629724"/>
    <lineage>
        <taxon>Bacteria</taxon>
        <taxon>Bacillati</taxon>
        <taxon>Bacillota</taxon>
        <taxon>Bacilli</taxon>
        <taxon>Bacillales</taxon>
        <taxon>Paenibacillaceae</taxon>
        <taxon>Paenibacillus</taxon>
    </lineage>
</organism>
<evidence type="ECO:0000313" key="3">
    <source>
        <dbReference type="Proteomes" id="UP001597120"/>
    </source>
</evidence>
<name>A0ABW3D6X4_9BACL</name>
<dbReference type="Proteomes" id="UP001597120">
    <property type="component" value="Unassembled WGS sequence"/>
</dbReference>
<sequence>MNIYSVKYTSTETLFDEEKQRKQNIVSVRAKDEEDAKQKVLEKLKAEGRHSQIVIHSARLEGKVKRSTPLLIGVVIVVILILLSIFNR</sequence>
<evidence type="ECO:0000313" key="2">
    <source>
        <dbReference type="EMBL" id="MFD0868736.1"/>
    </source>
</evidence>
<protein>
    <submittedName>
        <fullName evidence="2">Uncharacterized protein</fullName>
    </submittedName>
</protein>
<accession>A0ABW3D6X4</accession>